<name>A0A811ZIU0_NYCPR</name>
<dbReference type="Pfam" id="PF00079">
    <property type="entry name" value="Serpin"/>
    <property type="match status" value="2"/>
</dbReference>
<feature type="domain" description="Serpin" evidence="2">
    <location>
        <begin position="62"/>
        <end position="110"/>
    </location>
</feature>
<feature type="region of interest" description="Disordered" evidence="1">
    <location>
        <begin position="1"/>
        <end position="26"/>
    </location>
</feature>
<evidence type="ECO:0000259" key="2">
    <source>
        <dbReference type="Pfam" id="PF00079"/>
    </source>
</evidence>
<keyword evidence="4" id="KW-1185">Reference proteome</keyword>
<comment type="caution">
    <text evidence="3">The sequence shown here is derived from an EMBL/GenBank/DDBJ whole genome shotgun (WGS) entry which is preliminary data.</text>
</comment>
<dbReference type="InterPro" id="IPR023796">
    <property type="entry name" value="Serpin_dom"/>
</dbReference>
<dbReference type="GO" id="GO:0004867">
    <property type="term" value="F:serine-type endopeptidase inhibitor activity"/>
    <property type="evidence" value="ECO:0007669"/>
    <property type="project" value="InterPro"/>
</dbReference>
<dbReference type="InterPro" id="IPR036186">
    <property type="entry name" value="Serpin_sf"/>
</dbReference>
<dbReference type="EMBL" id="CAJHUB010000768">
    <property type="protein sequence ID" value="CAD7688580.1"/>
    <property type="molecule type" value="Genomic_DNA"/>
</dbReference>
<dbReference type="GO" id="GO:0005615">
    <property type="term" value="C:extracellular space"/>
    <property type="evidence" value="ECO:0007669"/>
    <property type="project" value="InterPro"/>
</dbReference>
<feature type="domain" description="Serpin" evidence="2">
    <location>
        <begin position="124"/>
        <end position="190"/>
    </location>
</feature>
<organism evidence="3 4">
    <name type="scientific">Nyctereutes procyonoides</name>
    <name type="common">Raccoon dog</name>
    <name type="synonym">Canis procyonoides</name>
    <dbReference type="NCBI Taxonomy" id="34880"/>
    <lineage>
        <taxon>Eukaryota</taxon>
        <taxon>Metazoa</taxon>
        <taxon>Chordata</taxon>
        <taxon>Craniata</taxon>
        <taxon>Vertebrata</taxon>
        <taxon>Euteleostomi</taxon>
        <taxon>Mammalia</taxon>
        <taxon>Eutheria</taxon>
        <taxon>Laurasiatheria</taxon>
        <taxon>Carnivora</taxon>
        <taxon>Caniformia</taxon>
        <taxon>Canidae</taxon>
        <taxon>Nyctereutes</taxon>
    </lineage>
</organism>
<proteinExistence type="predicted"/>
<protein>
    <submittedName>
        <fullName evidence="3">(raccoon dog) hypothetical protein</fullName>
    </submittedName>
</protein>
<gene>
    <name evidence="3" type="ORF">NYPRO_LOCUS21373</name>
</gene>
<dbReference type="SUPFAM" id="SSF56574">
    <property type="entry name" value="Serpins"/>
    <property type="match status" value="1"/>
</dbReference>
<dbReference type="PANTHER" id="PTHR11461">
    <property type="entry name" value="SERINE PROTEASE INHIBITOR, SERPIN"/>
    <property type="match status" value="1"/>
</dbReference>
<dbReference type="Gene3D" id="3.30.497.10">
    <property type="entry name" value="Antithrombin, subunit I, domain 2"/>
    <property type="match status" value="1"/>
</dbReference>
<dbReference type="PANTHER" id="PTHR11461:SF377">
    <property type="entry name" value="SERPIN A13-RELATED"/>
    <property type="match status" value="1"/>
</dbReference>
<sequence>MPPRLFSSGAPCQSKTRDEQWGSGGRPEAPRWWPLVTVPTAGAHCPVLILPALPCHKISVSSMDFAFKLYRPLALDAPGENILFSPASVSSALAMLVLGVPAASRAQLLEGEIQEGFQDLLLKPSTQKCIHEYVEEQTQGKCGARAEELGTETAAVLVNHMLLRAGYVQPCDPHATSPKDFFGDEHRAVQGPR</sequence>
<evidence type="ECO:0000313" key="3">
    <source>
        <dbReference type="EMBL" id="CAD7688580.1"/>
    </source>
</evidence>
<dbReference type="AlphaFoldDB" id="A0A811ZIU0"/>
<accession>A0A811ZIU0</accession>
<evidence type="ECO:0000313" key="4">
    <source>
        <dbReference type="Proteomes" id="UP000645828"/>
    </source>
</evidence>
<dbReference type="Proteomes" id="UP000645828">
    <property type="component" value="Unassembled WGS sequence"/>
</dbReference>
<evidence type="ECO:0000256" key="1">
    <source>
        <dbReference type="SAM" id="MobiDB-lite"/>
    </source>
</evidence>
<dbReference type="InterPro" id="IPR042178">
    <property type="entry name" value="Serpin_sf_1"/>
</dbReference>
<dbReference type="InterPro" id="IPR000215">
    <property type="entry name" value="Serpin_fam"/>
</dbReference>
<reference evidence="3" key="1">
    <citation type="submission" date="2020-12" db="EMBL/GenBank/DDBJ databases">
        <authorList>
            <consortium name="Molecular Ecology Group"/>
        </authorList>
    </citation>
    <scope>NUCLEOTIDE SEQUENCE</scope>
    <source>
        <strain evidence="3">TBG_1078</strain>
    </source>
</reference>